<comment type="caution">
    <text evidence="3">The sequence shown here is derived from an EMBL/GenBank/DDBJ whole genome shotgun (WGS) entry which is preliminary data.</text>
</comment>
<dbReference type="Proteomes" id="UP000236000">
    <property type="component" value="Unassembled WGS sequence"/>
</dbReference>
<dbReference type="Pfam" id="PF07589">
    <property type="entry name" value="PEP-CTERM"/>
    <property type="match status" value="1"/>
</dbReference>
<evidence type="ECO:0000313" key="3">
    <source>
        <dbReference type="EMBL" id="PNC18941.1"/>
    </source>
</evidence>
<dbReference type="RefSeq" id="WP_102712739.1">
    <property type="nucleotide sequence ID" value="NZ_PJKA01000006.1"/>
</dbReference>
<reference evidence="3 4" key="1">
    <citation type="journal article" date="2017" name="BMC Genomics">
        <title>Genome sequencing of 39 Akkermansia muciniphila isolates reveals its population structure, genomic and functional diverisity, and global distribution in mammalian gut microbiotas.</title>
        <authorList>
            <person name="Guo X."/>
            <person name="Li S."/>
            <person name="Zhang J."/>
            <person name="Wu F."/>
            <person name="Li X."/>
            <person name="Wu D."/>
            <person name="Zhang M."/>
            <person name="Ou Z."/>
            <person name="Jie Z."/>
            <person name="Yan Q."/>
            <person name="Li P."/>
            <person name="Yi J."/>
            <person name="Peng Y."/>
        </authorList>
    </citation>
    <scope>NUCLEOTIDE SEQUENCE [LARGE SCALE GENOMIC DNA]</scope>
    <source>
        <strain evidence="3 4">GP24</strain>
    </source>
</reference>
<evidence type="ECO:0000313" key="4">
    <source>
        <dbReference type="Proteomes" id="UP000236000"/>
    </source>
</evidence>
<feature type="signal peptide" evidence="1">
    <location>
        <begin position="1"/>
        <end position="19"/>
    </location>
</feature>
<accession>A0A2N8HF92</accession>
<evidence type="ECO:0000256" key="1">
    <source>
        <dbReference type="SAM" id="SignalP"/>
    </source>
</evidence>
<organism evidence="3 4">
    <name type="scientific">Akkermansia muciniphila</name>
    <dbReference type="NCBI Taxonomy" id="239935"/>
    <lineage>
        <taxon>Bacteria</taxon>
        <taxon>Pseudomonadati</taxon>
        <taxon>Verrucomicrobiota</taxon>
        <taxon>Verrucomicrobiia</taxon>
        <taxon>Verrucomicrobiales</taxon>
        <taxon>Akkermansiaceae</taxon>
        <taxon>Akkermansia</taxon>
    </lineage>
</organism>
<dbReference type="NCBIfam" id="TIGR02595">
    <property type="entry name" value="PEP_CTERM"/>
    <property type="match status" value="1"/>
</dbReference>
<dbReference type="EMBL" id="PJKA01000006">
    <property type="protein sequence ID" value="PNC18941.1"/>
    <property type="molecule type" value="Genomic_DNA"/>
</dbReference>
<name>A0A2N8HF92_9BACT</name>
<evidence type="ECO:0000259" key="2">
    <source>
        <dbReference type="Pfam" id="PF07589"/>
    </source>
</evidence>
<gene>
    <name evidence="3" type="ORF">CXU22_03875</name>
</gene>
<dbReference type="InterPro" id="IPR013424">
    <property type="entry name" value="Ice-binding_C"/>
</dbReference>
<proteinExistence type="predicted"/>
<dbReference type="OrthoDB" id="199033at2"/>
<keyword evidence="1" id="KW-0732">Signal</keyword>
<sequence>MKLSTFCILCCLSAGISQAATYIWSGAAGNGIYGDSNNWTVNGTPNGYYPQHSTNDNAVIGEDAGTVTWSTAQSFFGATNTVQIGSGSTLVCTTTIGDLNVNSFKLDGNSQLVFESTNAFGLGRDFTLDFGTFSAAEHGSWVATDLTNFWTNGKTVTFTGTLDMNSLSGSGTIELASIKSGQQGGNLNLDLSGLNIASNSQVHATVTQVTENGVTKVLVNYETVPEPATATLSLLGLGALLLRRKRQ</sequence>
<feature type="chain" id="PRO_5014847596" description="Ice-binding protein C-terminal domain-containing protein" evidence="1">
    <location>
        <begin position="20"/>
        <end position="247"/>
    </location>
</feature>
<dbReference type="AlphaFoldDB" id="A0A2N8HF92"/>
<feature type="domain" description="Ice-binding protein C-terminal" evidence="2">
    <location>
        <begin position="223"/>
        <end position="245"/>
    </location>
</feature>
<protein>
    <recommendedName>
        <fullName evidence="2">Ice-binding protein C-terminal domain-containing protein</fullName>
    </recommendedName>
</protein>